<accession>A0A6B2H643</accession>
<comment type="caution">
    <text evidence="1">The sequence shown here is derived from an EMBL/GenBank/DDBJ whole genome shotgun (WGS) entry which is preliminary data.</text>
</comment>
<gene>
    <name evidence="1" type="ORF">GWO68_09935</name>
</gene>
<dbReference type="AlphaFoldDB" id="A0A6B2H643"/>
<organism evidence="1 2">
    <name type="scientific">Pontibacter fetidus</name>
    <dbReference type="NCBI Taxonomy" id="2700082"/>
    <lineage>
        <taxon>Bacteria</taxon>
        <taxon>Pseudomonadati</taxon>
        <taxon>Bacteroidota</taxon>
        <taxon>Cytophagia</taxon>
        <taxon>Cytophagales</taxon>
        <taxon>Hymenobacteraceae</taxon>
        <taxon>Pontibacter</taxon>
    </lineage>
</organism>
<proteinExistence type="predicted"/>
<dbReference type="EMBL" id="JAAEAA010000011">
    <property type="protein sequence ID" value="NDK56236.1"/>
    <property type="molecule type" value="Genomic_DNA"/>
</dbReference>
<sequence>MIFPLFTCNYSLFLLASKLSVAIVSWDSLRLPVRGLHVLCCQLIKDHTSDAIKL</sequence>
<protein>
    <submittedName>
        <fullName evidence="1">Uncharacterized protein</fullName>
    </submittedName>
</protein>
<name>A0A6B2H643_9BACT</name>
<dbReference type="RefSeq" id="WP_162346296.1">
    <property type="nucleotide sequence ID" value="NZ_JAAEAA010000011.1"/>
</dbReference>
<dbReference type="Proteomes" id="UP000478546">
    <property type="component" value="Unassembled WGS sequence"/>
</dbReference>
<evidence type="ECO:0000313" key="2">
    <source>
        <dbReference type="Proteomes" id="UP000478546"/>
    </source>
</evidence>
<reference evidence="1 2" key="1">
    <citation type="submission" date="2020-01" db="EMBL/GenBank/DDBJ databases">
        <authorList>
            <person name="Kim M.K."/>
        </authorList>
    </citation>
    <scope>NUCLEOTIDE SEQUENCE [LARGE SCALE GENOMIC DNA]</scope>
    <source>
        <strain evidence="1 2">BT213</strain>
    </source>
</reference>
<keyword evidence="2" id="KW-1185">Reference proteome</keyword>
<evidence type="ECO:0000313" key="1">
    <source>
        <dbReference type="EMBL" id="NDK56236.1"/>
    </source>
</evidence>